<feature type="chain" id="PRO_5047057569" evidence="1">
    <location>
        <begin position="21"/>
        <end position="224"/>
    </location>
</feature>
<dbReference type="SUPFAM" id="SSF52096">
    <property type="entry name" value="ClpP/crotonase"/>
    <property type="match status" value="1"/>
</dbReference>
<keyword evidence="1" id="KW-0732">Signal</keyword>
<comment type="caution">
    <text evidence="2">The sequence shown here is derived from an EMBL/GenBank/DDBJ whole genome shotgun (WGS) entry which is preliminary data.</text>
</comment>
<dbReference type="InterPro" id="IPR029045">
    <property type="entry name" value="ClpP/crotonase-like_dom_sf"/>
</dbReference>
<sequence length="224" mass="24863">MGKTILAALMMSFAVATATADEVIIGSVEKEISKDEVGSVSIYFLADVSMPSVNELLLDLHNIEMNYPNVKNIYLLISSYGGDMDAGYIAYQAIRSMPVPVTTINLSDVSSAATMLYCGGESRLGVDSSYFLLHPAKIRDSSWQDPTAISQLLQENKRYNSLFKKIYGSCTNFNDTEIEAFLNSESNRLYISQEEALFRKLSTGVIDKLPTSELVYTIRDDYSH</sequence>
<reference evidence="2" key="1">
    <citation type="submission" date="2022-12" db="EMBL/GenBank/DDBJ databases">
        <title>Bacterial isolates from different developmental stages of Nematostella vectensis.</title>
        <authorList>
            <person name="Fraune S."/>
        </authorList>
    </citation>
    <scope>NUCLEOTIDE SEQUENCE</scope>
    <source>
        <strain evidence="2">G21630-S1</strain>
    </source>
</reference>
<name>A0ABT4LNY5_9PROT</name>
<evidence type="ECO:0000313" key="3">
    <source>
        <dbReference type="Proteomes" id="UP001069802"/>
    </source>
</evidence>
<protein>
    <submittedName>
        <fullName evidence="2">ATP-dependent Clp protease proteolytic subunit</fullName>
    </submittedName>
</protein>
<dbReference type="Pfam" id="PF00574">
    <property type="entry name" value="CLP_protease"/>
    <property type="match status" value="1"/>
</dbReference>
<proteinExistence type="predicted"/>
<dbReference type="Gene3D" id="3.90.226.10">
    <property type="entry name" value="2-enoyl-CoA Hydratase, Chain A, domain 1"/>
    <property type="match status" value="1"/>
</dbReference>
<dbReference type="RefSeq" id="WP_269424957.1">
    <property type="nucleotide sequence ID" value="NZ_JAPWGY010000011.1"/>
</dbReference>
<dbReference type="GO" id="GO:0006508">
    <property type="term" value="P:proteolysis"/>
    <property type="evidence" value="ECO:0007669"/>
    <property type="project" value="UniProtKB-KW"/>
</dbReference>
<accession>A0ABT4LNY5</accession>
<keyword evidence="2" id="KW-0378">Hydrolase</keyword>
<evidence type="ECO:0000313" key="2">
    <source>
        <dbReference type="EMBL" id="MCZ4282813.1"/>
    </source>
</evidence>
<dbReference type="InterPro" id="IPR023562">
    <property type="entry name" value="ClpP/TepA"/>
</dbReference>
<keyword evidence="2" id="KW-0645">Protease</keyword>
<gene>
    <name evidence="2" type="ORF">O4H49_18660</name>
</gene>
<dbReference type="Proteomes" id="UP001069802">
    <property type="component" value="Unassembled WGS sequence"/>
</dbReference>
<evidence type="ECO:0000256" key="1">
    <source>
        <dbReference type="SAM" id="SignalP"/>
    </source>
</evidence>
<feature type="signal peptide" evidence="1">
    <location>
        <begin position="1"/>
        <end position="20"/>
    </location>
</feature>
<organism evidence="2 3">
    <name type="scientific">Kiloniella laminariae</name>
    <dbReference type="NCBI Taxonomy" id="454162"/>
    <lineage>
        <taxon>Bacteria</taxon>
        <taxon>Pseudomonadati</taxon>
        <taxon>Pseudomonadota</taxon>
        <taxon>Alphaproteobacteria</taxon>
        <taxon>Rhodospirillales</taxon>
        <taxon>Kiloniellaceae</taxon>
        <taxon>Kiloniella</taxon>
    </lineage>
</organism>
<keyword evidence="3" id="KW-1185">Reference proteome</keyword>
<dbReference type="GO" id="GO:0008233">
    <property type="term" value="F:peptidase activity"/>
    <property type="evidence" value="ECO:0007669"/>
    <property type="project" value="UniProtKB-KW"/>
</dbReference>
<dbReference type="EMBL" id="JAPWGY010000011">
    <property type="protein sequence ID" value="MCZ4282813.1"/>
    <property type="molecule type" value="Genomic_DNA"/>
</dbReference>